<dbReference type="EMBL" id="JAANBB010000003">
    <property type="protein sequence ID" value="KAF7557739.1"/>
    <property type="molecule type" value="Genomic_DNA"/>
</dbReference>
<dbReference type="Gene3D" id="3.60.15.10">
    <property type="entry name" value="Ribonuclease Z/Hydroxyacylglutathione hydrolase-like"/>
    <property type="match status" value="1"/>
</dbReference>
<evidence type="ECO:0000313" key="2">
    <source>
        <dbReference type="EMBL" id="KAF7557739.1"/>
    </source>
</evidence>
<dbReference type="PANTHER" id="PTHR42951:SF4">
    <property type="entry name" value="ACYL-COENZYME A THIOESTERASE MBLAC2"/>
    <property type="match status" value="1"/>
</dbReference>
<feature type="domain" description="Metallo-beta-lactamase" evidence="1">
    <location>
        <begin position="111"/>
        <end position="254"/>
    </location>
</feature>
<reference evidence="2" key="1">
    <citation type="submission" date="2020-03" db="EMBL/GenBank/DDBJ databases">
        <title>Draft Genome Sequence of Cylindrodendrum hubeiense.</title>
        <authorList>
            <person name="Buettner E."/>
            <person name="Kellner H."/>
        </authorList>
    </citation>
    <scope>NUCLEOTIDE SEQUENCE</scope>
    <source>
        <strain evidence="2">IHI 201604</strain>
    </source>
</reference>
<dbReference type="InterPro" id="IPR036866">
    <property type="entry name" value="RibonucZ/Hydroxyglut_hydro"/>
</dbReference>
<name>A0A9P5LG90_9HYPO</name>
<protein>
    <recommendedName>
        <fullName evidence="1">Metallo-beta-lactamase domain-containing protein</fullName>
    </recommendedName>
</protein>
<gene>
    <name evidence="2" type="ORF">G7Z17_g475</name>
</gene>
<dbReference type="OrthoDB" id="3341310at2759"/>
<evidence type="ECO:0000313" key="3">
    <source>
        <dbReference type="Proteomes" id="UP000722485"/>
    </source>
</evidence>
<proteinExistence type="predicted"/>
<dbReference type="AlphaFoldDB" id="A0A9P5LG90"/>
<dbReference type="InterPro" id="IPR001279">
    <property type="entry name" value="Metallo-B-lactamas"/>
</dbReference>
<dbReference type="SUPFAM" id="SSF56281">
    <property type="entry name" value="Metallo-hydrolase/oxidoreductase"/>
    <property type="match status" value="1"/>
</dbReference>
<dbReference type="InterPro" id="IPR050855">
    <property type="entry name" value="NDM-1-like"/>
</dbReference>
<evidence type="ECO:0000259" key="1">
    <source>
        <dbReference type="Pfam" id="PF00753"/>
    </source>
</evidence>
<comment type="caution">
    <text evidence="2">The sequence shown here is derived from an EMBL/GenBank/DDBJ whole genome shotgun (WGS) entry which is preliminary data.</text>
</comment>
<dbReference type="CDD" id="cd06262">
    <property type="entry name" value="metallo-hydrolase-like_MBL-fold"/>
    <property type="match status" value="1"/>
</dbReference>
<keyword evidence="3" id="KW-1185">Reference proteome</keyword>
<dbReference type="Proteomes" id="UP000722485">
    <property type="component" value="Unassembled WGS sequence"/>
</dbReference>
<dbReference type="PANTHER" id="PTHR42951">
    <property type="entry name" value="METALLO-BETA-LACTAMASE DOMAIN-CONTAINING"/>
    <property type="match status" value="1"/>
</dbReference>
<accession>A0A9P5LG90</accession>
<sequence length="386" mass="43236">MATNYRLDLPHDCPFSARRLTETIFLFRENDGYGQYPNILAKICMSDSFDSRDPATTLAAGVIVLSDAGCATNVKNPYYGTPGNSDMPEKWNLNTVLKYTINPGGQLPYLVITSHCHFDHILGIGLLPPTDSNPKRGDVSERQGPPTTVLSSAFDPDFINPWDHLCMHSMAKTFKAVCPYYTIGVLAEDSQHILYNSPSVSRPISTGIIVLQTPGHTPDSLSWYDTASHLLSVGDSFYEVSSPDTRTSKWGADIRSPIIFETHSDLALWWKSVDRVLQFVREQNGQLIRQYTGAQQAPRVAIGAGHVTALSPDAESFILSIRAFMSRILRDEVPTEKIDVDWLASLDLWGWDDGERAATIEYEWIVWSPKRIIEEGRQTIPRIEWS</sequence>
<organism evidence="2 3">
    <name type="scientific">Cylindrodendrum hubeiense</name>
    <dbReference type="NCBI Taxonomy" id="595255"/>
    <lineage>
        <taxon>Eukaryota</taxon>
        <taxon>Fungi</taxon>
        <taxon>Dikarya</taxon>
        <taxon>Ascomycota</taxon>
        <taxon>Pezizomycotina</taxon>
        <taxon>Sordariomycetes</taxon>
        <taxon>Hypocreomycetidae</taxon>
        <taxon>Hypocreales</taxon>
        <taxon>Nectriaceae</taxon>
        <taxon>Cylindrodendrum</taxon>
    </lineage>
</organism>
<dbReference type="Pfam" id="PF00753">
    <property type="entry name" value="Lactamase_B"/>
    <property type="match status" value="1"/>
</dbReference>